<dbReference type="EMBL" id="JAKILB010000002">
    <property type="protein sequence ID" value="MCL1137609.1"/>
    <property type="molecule type" value="Genomic_DNA"/>
</dbReference>
<feature type="transmembrane region" description="Helical" evidence="1">
    <location>
        <begin position="6"/>
        <end position="25"/>
    </location>
</feature>
<reference evidence="2" key="1">
    <citation type="submission" date="2022-01" db="EMBL/GenBank/DDBJ databases">
        <title>Whole genome-based taxonomy of the Shewanellaceae.</title>
        <authorList>
            <person name="Martin-Rodriguez A.J."/>
        </authorList>
    </citation>
    <scope>NUCLEOTIDE SEQUENCE</scope>
    <source>
        <strain evidence="2">KCTC 23973</strain>
    </source>
</reference>
<keyword evidence="1" id="KW-0812">Transmembrane</keyword>
<dbReference type="Proteomes" id="UP001139293">
    <property type="component" value="Unassembled WGS sequence"/>
</dbReference>
<comment type="caution">
    <text evidence="2">The sequence shown here is derived from an EMBL/GenBank/DDBJ whole genome shotgun (WGS) entry which is preliminary data.</text>
</comment>
<evidence type="ECO:0000256" key="1">
    <source>
        <dbReference type="SAM" id="Phobius"/>
    </source>
</evidence>
<evidence type="ECO:0000313" key="3">
    <source>
        <dbReference type="Proteomes" id="UP001139293"/>
    </source>
</evidence>
<dbReference type="RefSeq" id="WP_248948702.1">
    <property type="nucleotide sequence ID" value="NZ_JAKILB010000002.1"/>
</dbReference>
<keyword evidence="3" id="KW-1185">Reference proteome</keyword>
<keyword evidence="1" id="KW-1133">Transmembrane helix</keyword>
<proteinExistence type="predicted"/>
<accession>A0A9X1Z8Q2</accession>
<dbReference type="AlphaFoldDB" id="A0A9X1Z8Q2"/>
<organism evidence="2 3">
    <name type="scientific">Shewanella pneumatophori</name>
    <dbReference type="NCBI Taxonomy" id="314092"/>
    <lineage>
        <taxon>Bacteria</taxon>
        <taxon>Pseudomonadati</taxon>
        <taxon>Pseudomonadota</taxon>
        <taxon>Gammaproteobacteria</taxon>
        <taxon>Alteromonadales</taxon>
        <taxon>Shewanellaceae</taxon>
        <taxon>Shewanella</taxon>
    </lineage>
</organism>
<evidence type="ECO:0000313" key="2">
    <source>
        <dbReference type="EMBL" id="MCL1137609.1"/>
    </source>
</evidence>
<protein>
    <submittedName>
        <fullName evidence="2">Uncharacterized protein</fullName>
    </submittedName>
</protein>
<name>A0A9X1Z8Q2_9GAMM</name>
<feature type="transmembrane region" description="Helical" evidence="1">
    <location>
        <begin position="85"/>
        <end position="107"/>
    </location>
</feature>
<sequence>MSEIITAIWPLLCLSMLPLSVWYLVEARSVLELIKSNHPQVWLELGKLQIIKNNTISNSFKFMVFILKADYRSLNDYTLLKKGNLLRVLLIGGYLVVLFAFIAPIVIGRL</sequence>
<gene>
    <name evidence="2" type="ORF">L2740_03495</name>
</gene>
<keyword evidence="1" id="KW-0472">Membrane</keyword>